<dbReference type="InParanoid" id="A0A1B7MQW0"/>
<protein>
    <submittedName>
        <fullName evidence="1">Uncharacterized protein</fullName>
    </submittedName>
</protein>
<proteinExistence type="predicted"/>
<dbReference type="PROSITE" id="PS00284">
    <property type="entry name" value="SERPIN"/>
    <property type="match status" value="1"/>
</dbReference>
<reference evidence="1 2" key="1">
    <citation type="submission" date="2016-06" db="EMBL/GenBank/DDBJ databases">
        <title>Comparative genomics of the ectomycorrhizal sister species Rhizopogon vinicolor and Rhizopogon vesiculosus (Basidiomycota: Boletales) reveals a divergence of the mating type B locus.</title>
        <authorList>
            <consortium name="DOE Joint Genome Institute"/>
            <person name="Mujic A.B."/>
            <person name="Kuo A."/>
            <person name="Tritt A."/>
            <person name="Lipzen A."/>
            <person name="Chen C."/>
            <person name="Johnson J."/>
            <person name="Sharma A."/>
            <person name="Barry K."/>
            <person name="Grigoriev I.V."/>
            <person name="Spatafora J.W."/>
        </authorList>
    </citation>
    <scope>NUCLEOTIDE SEQUENCE [LARGE SCALE GENOMIC DNA]</scope>
    <source>
        <strain evidence="1 2">AM-OR11-026</strain>
    </source>
</reference>
<dbReference type="EMBL" id="KV448545">
    <property type="protein sequence ID" value="OAX34989.1"/>
    <property type="molecule type" value="Genomic_DNA"/>
</dbReference>
<keyword evidence="2" id="KW-1185">Reference proteome</keyword>
<organism evidence="1 2">
    <name type="scientific">Rhizopogon vinicolor AM-OR11-026</name>
    <dbReference type="NCBI Taxonomy" id="1314800"/>
    <lineage>
        <taxon>Eukaryota</taxon>
        <taxon>Fungi</taxon>
        <taxon>Dikarya</taxon>
        <taxon>Basidiomycota</taxon>
        <taxon>Agaricomycotina</taxon>
        <taxon>Agaricomycetes</taxon>
        <taxon>Agaricomycetidae</taxon>
        <taxon>Boletales</taxon>
        <taxon>Suillineae</taxon>
        <taxon>Rhizopogonaceae</taxon>
        <taxon>Rhizopogon</taxon>
    </lineage>
</organism>
<dbReference type="Proteomes" id="UP000092154">
    <property type="component" value="Unassembled WGS sequence"/>
</dbReference>
<sequence length="78" mass="9094">MSGVIFKCLPRPSHIRCVFLDSRKHERLLVDHPFYLFVKDNLRHATESPLVIMILGNSTVKTTLHNEPQGNKVREKQR</sequence>
<evidence type="ECO:0000313" key="1">
    <source>
        <dbReference type="EMBL" id="OAX34989.1"/>
    </source>
</evidence>
<evidence type="ECO:0000313" key="2">
    <source>
        <dbReference type="Proteomes" id="UP000092154"/>
    </source>
</evidence>
<name>A0A1B7MQW0_9AGAM</name>
<accession>A0A1B7MQW0</accession>
<dbReference type="AlphaFoldDB" id="A0A1B7MQW0"/>
<gene>
    <name evidence="1" type="ORF">K503DRAFT_773962</name>
</gene>
<dbReference type="InterPro" id="IPR023795">
    <property type="entry name" value="Serpin_CS"/>
</dbReference>